<gene>
    <name evidence="1" type="ORF">UO65_3958</name>
</gene>
<reference evidence="1 2" key="1">
    <citation type="journal article" date="2014" name="Genome Announc.">
        <title>Draft Genome Sequence of the Antitrypanosomally Active Sponge-Associated Bacterium Actinokineospora sp. Strain EG49.</title>
        <authorList>
            <person name="Harjes J."/>
            <person name="Ryu T."/>
            <person name="Abdelmohsen U.R."/>
            <person name="Moitinho-Silva L."/>
            <person name="Horn H."/>
            <person name="Ravasi T."/>
            <person name="Hentschel U."/>
        </authorList>
    </citation>
    <scope>NUCLEOTIDE SEQUENCE [LARGE SCALE GENOMIC DNA]</scope>
    <source>
        <strain evidence="1 2">EG49</strain>
    </source>
</reference>
<dbReference type="PATRIC" id="fig|909613.9.peg.3959"/>
<protein>
    <submittedName>
        <fullName evidence="1">Uncharacterized protein</fullName>
    </submittedName>
</protein>
<keyword evidence="2" id="KW-1185">Reference proteome</keyword>
<dbReference type="EMBL" id="AYXG01000147">
    <property type="protein sequence ID" value="EWC60675.1"/>
    <property type="molecule type" value="Genomic_DNA"/>
</dbReference>
<dbReference type="STRING" id="909613.UO65_3958"/>
<evidence type="ECO:0000313" key="2">
    <source>
        <dbReference type="Proteomes" id="UP000019277"/>
    </source>
</evidence>
<dbReference type="RefSeq" id="WP_035284652.1">
    <property type="nucleotide sequence ID" value="NZ_AYXG01000147.1"/>
</dbReference>
<dbReference type="eggNOG" id="ENOG502Z9WH">
    <property type="taxonomic scope" value="Bacteria"/>
</dbReference>
<organism evidence="1 2">
    <name type="scientific">Actinokineospora spheciospongiae</name>
    <dbReference type="NCBI Taxonomy" id="909613"/>
    <lineage>
        <taxon>Bacteria</taxon>
        <taxon>Bacillati</taxon>
        <taxon>Actinomycetota</taxon>
        <taxon>Actinomycetes</taxon>
        <taxon>Pseudonocardiales</taxon>
        <taxon>Pseudonocardiaceae</taxon>
        <taxon>Actinokineospora</taxon>
    </lineage>
</organism>
<comment type="caution">
    <text evidence="1">The sequence shown here is derived from an EMBL/GenBank/DDBJ whole genome shotgun (WGS) entry which is preliminary data.</text>
</comment>
<dbReference type="AlphaFoldDB" id="W7IIW2"/>
<dbReference type="Proteomes" id="UP000019277">
    <property type="component" value="Unassembled WGS sequence"/>
</dbReference>
<name>W7IIW2_9PSEU</name>
<proteinExistence type="predicted"/>
<sequence length="280" mass="31449">MSAEDLAAERIGAVRDDVGARFRLAGEFYRSPGRRRFARGELSFLRWELQRGVLEPPGAARPGSPWWRAVNERLLRDKVEADVLRPGEQASSRAVELWVAFTRRPSPETWYRAHNASIVAGYLAHQDLARREVPLERLMINVSLLRALYAHALVAAPGLAMGRIGAVTRFLGDPRFGTVGLFLNLCRVFPQRYPVRDMSLPELIAAERVLPRLLDHGVICPRLTDLYAFAASTLDQPGVAEFVVNEVPCYADPPQDSYAWHIEHPDLALRLVRGVTKPVR</sequence>
<accession>W7IIW2</accession>
<evidence type="ECO:0000313" key="1">
    <source>
        <dbReference type="EMBL" id="EWC60675.1"/>
    </source>
</evidence>